<keyword evidence="2" id="KW-1185">Reference proteome</keyword>
<organism evidence="1 2">
    <name type="scientific">Paenibacillus aquistagni</name>
    <dbReference type="NCBI Taxonomy" id="1852522"/>
    <lineage>
        <taxon>Bacteria</taxon>
        <taxon>Bacillati</taxon>
        <taxon>Bacillota</taxon>
        <taxon>Bacilli</taxon>
        <taxon>Bacillales</taxon>
        <taxon>Paenibacillaceae</taxon>
        <taxon>Paenibacillus</taxon>
    </lineage>
</organism>
<evidence type="ECO:0008006" key="3">
    <source>
        <dbReference type="Google" id="ProtNLM"/>
    </source>
</evidence>
<dbReference type="EMBL" id="FXAZ01000005">
    <property type="protein sequence ID" value="SMG54572.1"/>
    <property type="molecule type" value="Genomic_DNA"/>
</dbReference>
<protein>
    <recommendedName>
        <fullName evidence="3">Coat F domain-containing protein</fullName>
    </recommendedName>
</protein>
<dbReference type="RefSeq" id="WP_085496767.1">
    <property type="nucleotide sequence ID" value="NZ_FXAZ01000005.1"/>
</dbReference>
<accession>A0A1X7LMV0</accession>
<evidence type="ECO:0000313" key="1">
    <source>
        <dbReference type="EMBL" id="SMG54572.1"/>
    </source>
</evidence>
<dbReference type="AlphaFoldDB" id="A0A1X7LMV0"/>
<dbReference type="Proteomes" id="UP000193834">
    <property type="component" value="Unassembled WGS sequence"/>
</dbReference>
<dbReference type="STRING" id="1852522.SAMN06295960_3787"/>
<reference evidence="1 2" key="1">
    <citation type="submission" date="2017-04" db="EMBL/GenBank/DDBJ databases">
        <authorList>
            <person name="Afonso C.L."/>
            <person name="Miller P.J."/>
            <person name="Scott M.A."/>
            <person name="Spackman E."/>
            <person name="Goraichik I."/>
            <person name="Dimitrov K.M."/>
            <person name="Suarez D.L."/>
            <person name="Swayne D.E."/>
        </authorList>
    </citation>
    <scope>NUCLEOTIDE SEQUENCE [LARGE SCALE GENOMIC DNA]</scope>
    <source>
        <strain evidence="1 2">11</strain>
    </source>
</reference>
<evidence type="ECO:0000313" key="2">
    <source>
        <dbReference type="Proteomes" id="UP000193834"/>
    </source>
</evidence>
<name>A0A1X7LMV0_9BACL</name>
<gene>
    <name evidence="1" type="ORF">SAMN06295960_3787</name>
</gene>
<sequence length="81" mass="8876">MQASGMSMKPLSGKELEYIVDCISNEDLLLKQAAATAASQVHQEVNHLLNSFIQTHQQHIHTLTNAISQHANMAPTQPQQG</sequence>
<dbReference type="OrthoDB" id="2382349at2"/>
<proteinExistence type="predicted"/>